<protein>
    <submittedName>
        <fullName evidence="2">Uncharacterized protein</fullName>
    </submittedName>
</protein>
<evidence type="ECO:0000313" key="3">
    <source>
        <dbReference type="Proteomes" id="UP001266305"/>
    </source>
</evidence>
<accession>A0ABQ9UAW9</accession>
<evidence type="ECO:0000313" key="2">
    <source>
        <dbReference type="EMBL" id="KAK2093895.1"/>
    </source>
</evidence>
<name>A0ABQ9UAW9_SAGOE</name>
<feature type="region of interest" description="Disordered" evidence="1">
    <location>
        <begin position="1"/>
        <end position="22"/>
    </location>
</feature>
<dbReference type="EMBL" id="JASSZA010000014">
    <property type="protein sequence ID" value="KAK2093895.1"/>
    <property type="molecule type" value="Genomic_DNA"/>
</dbReference>
<comment type="caution">
    <text evidence="2">The sequence shown here is derived from an EMBL/GenBank/DDBJ whole genome shotgun (WGS) entry which is preliminary data.</text>
</comment>
<sequence>MRPLEPPADESPDGSCTEHHGPPVQRVQVSLAFFQRGLLLLQAAAESFGLLLMLGRGWQGIGIREKSACSLGPYALRGPQPGLSAAASAPTSSRPCFLPVQETGPKDQLRNSQGSMQSKNADETVAGDKHHWKIVTAGLPMARETSPPISLLLNVKFWKRTYSV</sequence>
<dbReference type="Proteomes" id="UP001266305">
    <property type="component" value="Unassembled WGS sequence"/>
</dbReference>
<organism evidence="2 3">
    <name type="scientific">Saguinus oedipus</name>
    <name type="common">Cotton-top tamarin</name>
    <name type="synonym">Oedipomidas oedipus</name>
    <dbReference type="NCBI Taxonomy" id="9490"/>
    <lineage>
        <taxon>Eukaryota</taxon>
        <taxon>Metazoa</taxon>
        <taxon>Chordata</taxon>
        <taxon>Craniata</taxon>
        <taxon>Vertebrata</taxon>
        <taxon>Euteleostomi</taxon>
        <taxon>Mammalia</taxon>
        <taxon>Eutheria</taxon>
        <taxon>Euarchontoglires</taxon>
        <taxon>Primates</taxon>
        <taxon>Haplorrhini</taxon>
        <taxon>Platyrrhini</taxon>
        <taxon>Cebidae</taxon>
        <taxon>Callitrichinae</taxon>
        <taxon>Saguinus</taxon>
    </lineage>
</organism>
<evidence type="ECO:0000256" key="1">
    <source>
        <dbReference type="SAM" id="MobiDB-lite"/>
    </source>
</evidence>
<reference evidence="2 3" key="1">
    <citation type="submission" date="2023-05" db="EMBL/GenBank/DDBJ databases">
        <title>B98-5 Cell Line De Novo Hybrid Assembly: An Optical Mapping Approach.</title>
        <authorList>
            <person name="Kananen K."/>
            <person name="Auerbach J.A."/>
            <person name="Kautto E."/>
            <person name="Blachly J.S."/>
        </authorList>
    </citation>
    <scope>NUCLEOTIDE SEQUENCE [LARGE SCALE GENOMIC DNA]</scope>
    <source>
        <strain evidence="2">B95-8</strain>
        <tissue evidence="2">Cell line</tissue>
    </source>
</reference>
<feature type="region of interest" description="Disordered" evidence="1">
    <location>
        <begin position="102"/>
        <end position="123"/>
    </location>
</feature>
<feature type="compositionally biased region" description="Polar residues" evidence="1">
    <location>
        <begin position="110"/>
        <end position="119"/>
    </location>
</feature>
<keyword evidence="3" id="KW-1185">Reference proteome</keyword>
<proteinExistence type="predicted"/>
<gene>
    <name evidence="2" type="ORF">P7K49_027633</name>
</gene>